<sequence>MTKSYQSNFNPLERREWQSTHDRRTHETCLDIFRRDWASYPEAQFRFRQAVENLQIAVERTELLYNSQKYPSFIRNYKFRKSYCEYEICLKRLVEETEIFARSCDEYEYEHPELFQRRHKLQAKRKADIESGHCKVDITVGESSVNIKVQGKGSVDVSVKRGHTKPPPPYIP</sequence>
<keyword evidence="2" id="KW-1185">Reference proteome</keyword>
<evidence type="ECO:0000313" key="2">
    <source>
        <dbReference type="Proteomes" id="UP000799118"/>
    </source>
</evidence>
<dbReference type="Proteomes" id="UP000799118">
    <property type="component" value="Unassembled WGS sequence"/>
</dbReference>
<name>A0A6A4HCH3_9AGAR</name>
<reference evidence="1" key="1">
    <citation type="journal article" date="2019" name="Environ. Microbiol.">
        <title>Fungal ecological strategies reflected in gene transcription - a case study of two litter decomposers.</title>
        <authorList>
            <person name="Barbi F."/>
            <person name="Kohler A."/>
            <person name="Barry K."/>
            <person name="Baskaran P."/>
            <person name="Daum C."/>
            <person name="Fauchery L."/>
            <person name="Ihrmark K."/>
            <person name="Kuo A."/>
            <person name="LaButti K."/>
            <person name="Lipzen A."/>
            <person name="Morin E."/>
            <person name="Grigoriev I.V."/>
            <person name="Henrissat B."/>
            <person name="Lindahl B."/>
            <person name="Martin F."/>
        </authorList>
    </citation>
    <scope>NUCLEOTIDE SEQUENCE</scope>
    <source>
        <strain evidence="1">JB14</strain>
    </source>
</reference>
<protein>
    <submittedName>
        <fullName evidence="1">Uncharacterized protein</fullName>
    </submittedName>
</protein>
<dbReference type="AlphaFoldDB" id="A0A6A4HCH3"/>
<dbReference type="EMBL" id="ML769520">
    <property type="protein sequence ID" value="KAE9396029.1"/>
    <property type="molecule type" value="Genomic_DNA"/>
</dbReference>
<accession>A0A6A4HCH3</accession>
<gene>
    <name evidence="1" type="ORF">BT96DRAFT_1021567</name>
</gene>
<organism evidence="1 2">
    <name type="scientific">Gymnopus androsaceus JB14</name>
    <dbReference type="NCBI Taxonomy" id="1447944"/>
    <lineage>
        <taxon>Eukaryota</taxon>
        <taxon>Fungi</taxon>
        <taxon>Dikarya</taxon>
        <taxon>Basidiomycota</taxon>
        <taxon>Agaricomycotina</taxon>
        <taxon>Agaricomycetes</taxon>
        <taxon>Agaricomycetidae</taxon>
        <taxon>Agaricales</taxon>
        <taxon>Marasmiineae</taxon>
        <taxon>Omphalotaceae</taxon>
        <taxon>Gymnopus</taxon>
    </lineage>
</organism>
<evidence type="ECO:0000313" key="1">
    <source>
        <dbReference type="EMBL" id="KAE9396029.1"/>
    </source>
</evidence>
<proteinExistence type="predicted"/>